<accession>H1ADR3</accession>
<dbReference type="SUPFAM" id="SSF52266">
    <property type="entry name" value="SGNH hydrolase"/>
    <property type="match status" value="1"/>
</dbReference>
<gene>
    <name evidence="3" type="primary">ce12C</name>
</gene>
<protein>
    <submittedName>
        <fullName evidence="3">Putative pectin acetylesterase</fullName>
    </submittedName>
</protein>
<comment type="similarity">
    <text evidence="1">Belongs to the 'GDSL' lipolytic enzyme family.</text>
</comment>
<evidence type="ECO:0000256" key="2">
    <source>
        <dbReference type="ARBA" id="ARBA00022801"/>
    </source>
</evidence>
<evidence type="ECO:0000256" key="1">
    <source>
        <dbReference type="ARBA" id="ARBA00008668"/>
    </source>
</evidence>
<sequence length="224" mass="25463">MRDVQWFLAGDSTVCDYDSDRAPRAGWGQKIGAFLSDGVLIRNEAASGRSSKSFIEEGRLERIMTQIRSGDYLFVQFGHNDQKPDDRYTEPFTTYKQHLRRYIDDARLKKANPVLITPVQRRSFESDGRFKNTHGDYPDAMIQLAEELRVPLIDLASKSRQLLESLGPEASKKLFLWLEPGEHPNYPDGARDDTHFCDFGANEMAKLVAQGAKRNGNSFIKQST</sequence>
<proteinExistence type="inferred from homology"/>
<reference evidence="3" key="1">
    <citation type="journal article" date="2012" name="Enzyme Microb. Technol.">
        <title>Characterization of Xyn30A and Axh43A of Bacillus licheniformis SVD1 identified by its genomic analysis.</title>
        <authorList>
            <person name="Sakka M."/>
            <person name="Tachino S."/>
            <person name="Katsuzaki H."/>
            <person name="van Dyk J.S."/>
            <person name="Pletschke B."/>
            <person name="Kimura T."/>
            <person name="Sakka K."/>
        </authorList>
    </citation>
    <scope>NUCLEOTIDE SEQUENCE</scope>
    <source>
        <strain evidence="3">SVD1</strain>
    </source>
</reference>
<dbReference type="InterPro" id="IPR036514">
    <property type="entry name" value="SGNH_hydro_sf"/>
</dbReference>
<dbReference type="PANTHER" id="PTHR43695">
    <property type="entry name" value="PUTATIVE (AFU_ORTHOLOGUE AFUA_2G17250)-RELATED"/>
    <property type="match status" value="1"/>
</dbReference>
<name>H1ADR3_BACLI</name>
<dbReference type="InterPro" id="IPR037459">
    <property type="entry name" value="RhgT-like"/>
</dbReference>
<dbReference type="GO" id="GO:0016788">
    <property type="term" value="F:hydrolase activity, acting on ester bonds"/>
    <property type="evidence" value="ECO:0007669"/>
    <property type="project" value="InterPro"/>
</dbReference>
<dbReference type="AlphaFoldDB" id="H1ADR3"/>
<dbReference type="EMBL" id="AB646674">
    <property type="protein sequence ID" value="BAL46009.1"/>
    <property type="molecule type" value="Genomic_DNA"/>
</dbReference>
<dbReference type="PANTHER" id="PTHR43695:SF1">
    <property type="entry name" value="RHAMNOGALACTURONAN ACETYLESTERASE"/>
    <property type="match status" value="1"/>
</dbReference>
<dbReference type="Gene3D" id="3.40.50.1110">
    <property type="entry name" value="SGNH hydrolase"/>
    <property type="match status" value="1"/>
</dbReference>
<keyword evidence="2" id="KW-0378">Hydrolase</keyword>
<organism evidence="3">
    <name type="scientific">Bacillus licheniformis</name>
    <dbReference type="NCBI Taxonomy" id="1402"/>
    <lineage>
        <taxon>Bacteria</taxon>
        <taxon>Bacillati</taxon>
        <taxon>Bacillota</taxon>
        <taxon>Bacilli</taxon>
        <taxon>Bacillales</taxon>
        <taxon>Bacillaceae</taxon>
        <taxon>Bacillus</taxon>
    </lineage>
</organism>
<dbReference type="CDD" id="cd01821">
    <property type="entry name" value="Rhamnogalacturan_acetylesterase_like"/>
    <property type="match status" value="1"/>
</dbReference>
<dbReference type="InterPro" id="IPR001087">
    <property type="entry name" value="GDSL"/>
</dbReference>
<evidence type="ECO:0000313" key="3">
    <source>
        <dbReference type="EMBL" id="BAL46009.1"/>
    </source>
</evidence>
<dbReference type="Pfam" id="PF00657">
    <property type="entry name" value="Lipase_GDSL"/>
    <property type="match status" value="1"/>
</dbReference>